<dbReference type="SMART" id="SM00226">
    <property type="entry name" value="LMWPc"/>
    <property type="match status" value="1"/>
</dbReference>
<evidence type="ECO:0000256" key="1">
    <source>
        <dbReference type="ARBA" id="ARBA00011063"/>
    </source>
</evidence>
<evidence type="ECO:0000256" key="4">
    <source>
        <dbReference type="ARBA" id="ARBA00022912"/>
    </source>
</evidence>
<proteinExistence type="inferred from homology"/>
<dbReference type="RefSeq" id="WP_212324737.1">
    <property type="nucleotide sequence ID" value="NZ_AP024463.1"/>
</dbReference>
<dbReference type="PANTHER" id="PTHR11717">
    <property type="entry name" value="LOW MOLECULAR WEIGHT PROTEIN TYROSINE PHOSPHATASE"/>
    <property type="match status" value="1"/>
</dbReference>
<reference evidence="6 7" key="1">
    <citation type="submission" date="2021-03" db="EMBL/GenBank/DDBJ databases">
        <title>Human Oral Microbial Genomes.</title>
        <authorList>
            <person name="Johnston C.D."/>
            <person name="Chen T."/>
            <person name="Dewhirst F.E."/>
        </authorList>
    </citation>
    <scope>NUCLEOTIDE SEQUENCE [LARGE SCALE GENOMIC DNA]</scope>
    <source>
        <strain evidence="6 7">DSMZ 100122</strain>
    </source>
</reference>
<evidence type="ECO:0000313" key="6">
    <source>
        <dbReference type="EMBL" id="QUC08583.1"/>
    </source>
</evidence>
<gene>
    <name evidence="6" type="ORF">J5A65_02205</name>
</gene>
<dbReference type="Gene3D" id="3.40.50.2300">
    <property type="match status" value="1"/>
</dbReference>
<evidence type="ECO:0000259" key="5">
    <source>
        <dbReference type="SMART" id="SM00226"/>
    </source>
</evidence>
<dbReference type="SUPFAM" id="SSF52788">
    <property type="entry name" value="Phosphotyrosine protein phosphatases I"/>
    <property type="match status" value="1"/>
</dbReference>
<keyword evidence="3" id="KW-0378">Hydrolase</keyword>
<keyword evidence="7" id="KW-1185">Reference proteome</keyword>
<dbReference type="Proteomes" id="UP000678513">
    <property type="component" value="Chromosome"/>
</dbReference>
<evidence type="ECO:0000313" key="7">
    <source>
        <dbReference type="Proteomes" id="UP000678513"/>
    </source>
</evidence>
<dbReference type="EMBL" id="CP072384">
    <property type="protein sequence ID" value="QUC08583.1"/>
    <property type="molecule type" value="Genomic_DNA"/>
</dbReference>
<keyword evidence="4" id="KW-0904">Protein phosphatase</keyword>
<evidence type="ECO:0000256" key="3">
    <source>
        <dbReference type="ARBA" id="ARBA00022801"/>
    </source>
</evidence>
<evidence type="ECO:0000256" key="2">
    <source>
        <dbReference type="ARBA" id="ARBA00013064"/>
    </source>
</evidence>
<comment type="similarity">
    <text evidence="1">Belongs to the low molecular weight phosphotyrosine protein phosphatase family.</text>
</comment>
<dbReference type="InterPro" id="IPR036196">
    <property type="entry name" value="Ptyr_pPase_sf"/>
</dbReference>
<dbReference type="PRINTS" id="PR00719">
    <property type="entry name" value="LMWPTPASE"/>
</dbReference>
<accession>A0ABX7Y6V6</accession>
<dbReference type="PANTHER" id="PTHR11717:SF7">
    <property type="entry name" value="LOW MOLECULAR WEIGHT PHOSPHOTYROSINE PROTEIN PHOSPHATASE"/>
    <property type="match status" value="1"/>
</dbReference>
<protein>
    <recommendedName>
        <fullName evidence="2">protein-tyrosine-phosphatase</fullName>
        <ecNumber evidence="2">3.1.3.48</ecNumber>
    </recommendedName>
</protein>
<dbReference type="CDD" id="cd16343">
    <property type="entry name" value="LMWPTP"/>
    <property type="match status" value="1"/>
</dbReference>
<feature type="domain" description="Phosphotyrosine protein phosphatase I" evidence="5">
    <location>
        <begin position="2"/>
        <end position="147"/>
    </location>
</feature>
<organism evidence="6 7">
    <name type="scientific">Arachnia rubra</name>
    <dbReference type="NCBI Taxonomy" id="1547448"/>
    <lineage>
        <taxon>Bacteria</taxon>
        <taxon>Bacillati</taxon>
        <taxon>Actinomycetota</taxon>
        <taxon>Actinomycetes</taxon>
        <taxon>Propionibacteriales</taxon>
        <taxon>Propionibacteriaceae</taxon>
        <taxon>Arachnia</taxon>
    </lineage>
</organism>
<dbReference type="EC" id="3.1.3.48" evidence="2"/>
<dbReference type="InterPro" id="IPR050438">
    <property type="entry name" value="LMW_PTPase"/>
</dbReference>
<dbReference type="InterPro" id="IPR017867">
    <property type="entry name" value="Tyr_phospatase_low_mol_wt"/>
</dbReference>
<dbReference type="Pfam" id="PF01451">
    <property type="entry name" value="LMWPc"/>
    <property type="match status" value="1"/>
</dbReference>
<sequence>MAKVVFVCWGNICRSPMAERVARAMAAELGIDVETDSVGISSEESGNPIDHRAAAVLRQSGYDPTGHRARRVTLADLAGMDLVVAAENFHISRLELLYPGGNYALLNDFNPAMPKGQDLQDPWYGPASGFDDTLADIEAAMPGILAAVAG</sequence>
<name>A0ABX7Y6V6_9ACTN</name>
<dbReference type="InterPro" id="IPR023485">
    <property type="entry name" value="Ptyr_pPase"/>
</dbReference>